<dbReference type="Proteomes" id="UP000494329">
    <property type="component" value="Unassembled WGS sequence"/>
</dbReference>
<proteinExistence type="predicted"/>
<sequence>MDAPIAYFEYADLLPGVRHFTCERMRACLSIDACARNWREANMRGACPGGMAQALEDGGKSRIACARCPLGAAHAGADESKLHPLRGKLVCARCLKSASRLIKKHLCVSCQNREYEYLRGFNRKGTKPITHPPLSAHTVEYLADDEVRERTIEHAVSRDEVVVAILRDEHDAVEFFEDADTAFAARVDELCAQAWRAPTVRRWWGRQGEAVA</sequence>
<organism evidence="1 2">
    <name type="scientific">Paraburkholderia solisilvae</name>
    <dbReference type="NCBI Taxonomy" id="624376"/>
    <lineage>
        <taxon>Bacteria</taxon>
        <taxon>Pseudomonadati</taxon>
        <taxon>Pseudomonadota</taxon>
        <taxon>Betaproteobacteria</taxon>
        <taxon>Burkholderiales</taxon>
        <taxon>Burkholderiaceae</taxon>
        <taxon>Paraburkholderia</taxon>
    </lineage>
</organism>
<evidence type="ECO:0000313" key="2">
    <source>
        <dbReference type="Proteomes" id="UP000494329"/>
    </source>
</evidence>
<dbReference type="AlphaFoldDB" id="A0A6J5DIY3"/>
<dbReference type="RefSeq" id="WP_175110373.1">
    <property type="nucleotide sequence ID" value="NZ_CADIKF010000009.1"/>
</dbReference>
<protein>
    <submittedName>
        <fullName evidence="1">Uncharacterized protein</fullName>
    </submittedName>
</protein>
<dbReference type="EMBL" id="CADIKF010000009">
    <property type="protein sequence ID" value="CAB3752995.1"/>
    <property type="molecule type" value="Genomic_DNA"/>
</dbReference>
<accession>A0A6J5DIY3</accession>
<keyword evidence="2" id="KW-1185">Reference proteome</keyword>
<reference evidence="1 2" key="1">
    <citation type="submission" date="2020-04" db="EMBL/GenBank/DDBJ databases">
        <authorList>
            <person name="De Canck E."/>
        </authorList>
    </citation>
    <scope>NUCLEOTIDE SEQUENCE [LARGE SCALE GENOMIC DNA]</scope>
    <source>
        <strain evidence="1 2">LMG 29739</strain>
    </source>
</reference>
<evidence type="ECO:0000313" key="1">
    <source>
        <dbReference type="EMBL" id="CAB3752995.1"/>
    </source>
</evidence>
<gene>
    <name evidence="1" type="ORF">LMG29739_01638</name>
</gene>
<name>A0A6J5DIY3_9BURK</name>